<name>A0ABN3JG61_9ACTN</name>
<sequence length="166" mass="16375">MQKPSVRPDRPSRPRPTGASQRLQNRRLSGTSGRSMIAEAGSRYGTGGTSTSPAPSIPRRADPVDPVPPLPCVPRVAVRPDDPRDPDPLGPEDGSEPGDAIAAGVVGETEPASGGADPGSTGPGSTGPGSTGPAATGADAAEPAAAGAIPHSSQKPSGWTLPGQPA</sequence>
<organism evidence="2 3">
    <name type="scientific">Actinomadura vinacea</name>
    <dbReference type="NCBI Taxonomy" id="115336"/>
    <lineage>
        <taxon>Bacteria</taxon>
        <taxon>Bacillati</taxon>
        <taxon>Actinomycetota</taxon>
        <taxon>Actinomycetes</taxon>
        <taxon>Streptosporangiales</taxon>
        <taxon>Thermomonosporaceae</taxon>
        <taxon>Actinomadura</taxon>
    </lineage>
</organism>
<accession>A0ABN3JG61</accession>
<evidence type="ECO:0000256" key="1">
    <source>
        <dbReference type="SAM" id="MobiDB-lite"/>
    </source>
</evidence>
<evidence type="ECO:0000313" key="2">
    <source>
        <dbReference type="EMBL" id="GAA2428908.1"/>
    </source>
</evidence>
<proteinExistence type="predicted"/>
<feature type="compositionally biased region" description="Basic and acidic residues" evidence="1">
    <location>
        <begin position="78"/>
        <end position="87"/>
    </location>
</feature>
<feature type="compositionally biased region" description="Low complexity" evidence="1">
    <location>
        <begin position="131"/>
        <end position="148"/>
    </location>
</feature>
<gene>
    <name evidence="2" type="ORF">GCM10010191_47630</name>
</gene>
<keyword evidence="3" id="KW-1185">Reference proteome</keyword>
<feature type="compositionally biased region" description="Low complexity" evidence="1">
    <location>
        <begin position="111"/>
        <end position="120"/>
    </location>
</feature>
<reference evidence="2 3" key="1">
    <citation type="journal article" date="2019" name="Int. J. Syst. Evol. Microbiol.">
        <title>The Global Catalogue of Microorganisms (GCM) 10K type strain sequencing project: providing services to taxonomists for standard genome sequencing and annotation.</title>
        <authorList>
            <consortium name="The Broad Institute Genomics Platform"/>
            <consortium name="The Broad Institute Genome Sequencing Center for Infectious Disease"/>
            <person name="Wu L."/>
            <person name="Ma J."/>
        </authorList>
    </citation>
    <scope>NUCLEOTIDE SEQUENCE [LARGE SCALE GENOMIC DNA]</scope>
    <source>
        <strain evidence="2 3">JCM 3325</strain>
    </source>
</reference>
<comment type="caution">
    <text evidence="2">The sequence shown here is derived from an EMBL/GenBank/DDBJ whole genome shotgun (WGS) entry which is preliminary data.</text>
</comment>
<evidence type="ECO:0000313" key="3">
    <source>
        <dbReference type="Proteomes" id="UP001501231"/>
    </source>
</evidence>
<protein>
    <submittedName>
        <fullName evidence="2">Uncharacterized protein</fullName>
    </submittedName>
</protein>
<feature type="compositionally biased region" description="Basic and acidic residues" evidence="1">
    <location>
        <begin position="1"/>
        <end position="12"/>
    </location>
</feature>
<feature type="region of interest" description="Disordered" evidence="1">
    <location>
        <begin position="1"/>
        <end position="166"/>
    </location>
</feature>
<feature type="compositionally biased region" description="Gly residues" evidence="1">
    <location>
        <begin position="121"/>
        <end position="130"/>
    </location>
</feature>
<dbReference type="EMBL" id="BAAARW010000019">
    <property type="protein sequence ID" value="GAA2428908.1"/>
    <property type="molecule type" value="Genomic_DNA"/>
</dbReference>
<dbReference type="Proteomes" id="UP001501231">
    <property type="component" value="Unassembled WGS sequence"/>
</dbReference>
<feature type="compositionally biased region" description="Polar residues" evidence="1">
    <location>
        <begin position="18"/>
        <end position="34"/>
    </location>
</feature>